<comment type="caution">
    <text evidence="1">The sequence shown here is derived from an EMBL/GenBank/DDBJ whole genome shotgun (WGS) entry which is preliminary data.</text>
</comment>
<proteinExistence type="predicted"/>
<organism evidence="1 2">
    <name type="scientific">Acetivibrio thermocellus AD2</name>
    <dbReference type="NCBI Taxonomy" id="1138384"/>
    <lineage>
        <taxon>Bacteria</taxon>
        <taxon>Bacillati</taxon>
        <taxon>Bacillota</taxon>
        <taxon>Clostridia</taxon>
        <taxon>Eubacteriales</taxon>
        <taxon>Oscillospiraceae</taxon>
        <taxon>Acetivibrio</taxon>
    </lineage>
</organism>
<reference evidence="1 2" key="1">
    <citation type="submission" date="2017-09" db="EMBL/GenBank/DDBJ databases">
        <title>Evaluation of Pacific Biosciences Sequencing Technology to Finishing C. thermocellum Genome Sequences.</title>
        <authorList>
            <person name="Brown S."/>
        </authorList>
    </citation>
    <scope>NUCLEOTIDE SEQUENCE [LARGE SCALE GENOMIC DNA]</scope>
    <source>
        <strain evidence="1 2">AD2</strain>
    </source>
</reference>
<evidence type="ECO:0000313" key="1">
    <source>
        <dbReference type="EMBL" id="PFH01968.1"/>
    </source>
</evidence>
<gene>
    <name evidence="1" type="ORF">M972_11729</name>
</gene>
<dbReference type="EMBL" id="PDBW01000001">
    <property type="protein sequence ID" value="PFH01968.1"/>
    <property type="molecule type" value="Genomic_DNA"/>
</dbReference>
<accession>A0AB36TDS8</accession>
<name>A0AB36TDS8_ACETH</name>
<evidence type="ECO:0000313" key="2">
    <source>
        <dbReference type="Proteomes" id="UP000223596"/>
    </source>
</evidence>
<protein>
    <submittedName>
        <fullName evidence="1">Uncharacterized protein</fullName>
    </submittedName>
</protein>
<dbReference type="AlphaFoldDB" id="A0AB36TDS8"/>
<dbReference type="Proteomes" id="UP000223596">
    <property type="component" value="Unassembled WGS sequence"/>
</dbReference>
<sequence length="54" mass="6671">MNAKVLKKVEILMKTYGYKKRIPPFCIPQFRVKLWRYLEFDIAYIFNNTYTTEF</sequence>